<dbReference type="InterPro" id="IPR000620">
    <property type="entry name" value="EamA_dom"/>
</dbReference>
<dbReference type="PANTHER" id="PTHR32322">
    <property type="entry name" value="INNER MEMBRANE TRANSPORTER"/>
    <property type="match status" value="1"/>
</dbReference>
<feature type="transmembrane region" description="Helical" evidence="5">
    <location>
        <begin position="91"/>
        <end position="113"/>
    </location>
</feature>
<feature type="transmembrane region" description="Helical" evidence="5">
    <location>
        <begin position="30"/>
        <end position="52"/>
    </location>
</feature>
<feature type="transmembrane region" description="Helical" evidence="5">
    <location>
        <begin position="147"/>
        <end position="166"/>
    </location>
</feature>
<reference evidence="7 8" key="1">
    <citation type="submission" date="2022-01" db="EMBL/GenBank/DDBJ databases">
        <title>Paraglaciecola sp. G1-23.</title>
        <authorList>
            <person name="Jin M.S."/>
            <person name="Han D.M."/>
            <person name="Kim H.M."/>
            <person name="Jeon C.O."/>
        </authorList>
    </citation>
    <scope>NUCLEOTIDE SEQUENCE [LARGE SCALE GENOMIC DNA]</scope>
    <source>
        <strain evidence="7 8">G1-23</strain>
    </source>
</reference>
<dbReference type="InterPro" id="IPR037185">
    <property type="entry name" value="EmrE-like"/>
</dbReference>
<evidence type="ECO:0000259" key="6">
    <source>
        <dbReference type="Pfam" id="PF00892"/>
    </source>
</evidence>
<keyword evidence="2 5" id="KW-0812">Transmembrane</keyword>
<sequence length="298" mass="32819">MPFKYFIELLILSALWGASFLFMRTTTGDFGPVMLVTLRTGIAALALFPFFVYRKLFAEFKHQWKPILFLAVANTAVPFCLFSYSTYHLGAGYSSILNATAPMFGALVGFFWLKDNLSKIAVFGLFLGFMGVLLLSLSKIYAVVEVVYLPILAALVATFGYGLSACYSKKYLTGVKSLTIAAGSHYFSLIILFPISLFFWPETNPSMDSWIQVIVLGLFCTGIASIMYFRLIAKVGAEKAITVAYLVPVFGVMWGIVFLQEVLTLNMLLGASLVLIGVALTTGVLRFKKRSTVSPNPL</sequence>
<feature type="transmembrane region" description="Helical" evidence="5">
    <location>
        <begin position="241"/>
        <end position="259"/>
    </location>
</feature>
<dbReference type="RefSeq" id="WP_235311041.1">
    <property type="nucleotide sequence ID" value="NZ_JAKGAS010000002.1"/>
</dbReference>
<evidence type="ECO:0000313" key="7">
    <source>
        <dbReference type="EMBL" id="MCF2947522.1"/>
    </source>
</evidence>
<keyword evidence="4 5" id="KW-0472">Membrane</keyword>
<evidence type="ECO:0000256" key="2">
    <source>
        <dbReference type="ARBA" id="ARBA00022692"/>
    </source>
</evidence>
<name>A0ABS9D501_9ALTE</name>
<feature type="domain" description="EamA" evidence="6">
    <location>
        <begin position="151"/>
        <end position="282"/>
    </location>
</feature>
<proteinExistence type="predicted"/>
<dbReference type="Proteomes" id="UP001521137">
    <property type="component" value="Unassembled WGS sequence"/>
</dbReference>
<feature type="domain" description="EamA" evidence="6">
    <location>
        <begin position="9"/>
        <end position="136"/>
    </location>
</feature>
<organism evidence="7 8">
    <name type="scientific">Paraglaciecola algarum</name>
    <dbReference type="NCBI Taxonomy" id="3050085"/>
    <lineage>
        <taxon>Bacteria</taxon>
        <taxon>Pseudomonadati</taxon>
        <taxon>Pseudomonadota</taxon>
        <taxon>Gammaproteobacteria</taxon>
        <taxon>Alteromonadales</taxon>
        <taxon>Alteromonadaceae</taxon>
        <taxon>Paraglaciecola</taxon>
    </lineage>
</organism>
<comment type="caution">
    <text evidence="7">The sequence shown here is derived from an EMBL/GenBank/DDBJ whole genome shotgun (WGS) entry which is preliminary data.</text>
</comment>
<accession>A0ABS9D501</accession>
<evidence type="ECO:0000313" key="8">
    <source>
        <dbReference type="Proteomes" id="UP001521137"/>
    </source>
</evidence>
<dbReference type="PANTHER" id="PTHR32322:SF9">
    <property type="entry name" value="AMINO-ACID METABOLITE EFFLUX PUMP-RELATED"/>
    <property type="match status" value="1"/>
</dbReference>
<feature type="transmembrane region" description="Helical" evidence="5">
    <location>
        <begin position="178"/>
        <end position="198"/>
    </location>
</feature>
<dbReference type="SUPFAM" id="SSF103481">
    <property type="entry name" value="Multidrug resistance efflux transporter EmrE"/>
    <property type="match status" value="2"/>
</dbReference>
<evidence type="ECO:0000256" key="1">
    <source>
        <dbReference type="ARBA" id="ARBA00004141"/>
    </source>
</evidence>
<feature type="transmembrane region" description="Helical" evidence="5">
    <location>
        <begin position="64"/>
        <end position="85"/>
    </location>
</feature>
<feature type="transmembrane region" description="Helical" evidence="5">
    <location>
        <begin position="5"/>
        <end position="24"/>
    </location>
</feature>
<feature type="transmembrane region" description="Helical" evidence="5">
    <location>
        <begin position="265"/>
        <end position="285"/>
    </location>
</feature>
<protein>
    <submittedName>
        <fullName evidence="7">DMT family transporter</fullName>
    </submittedName>
</protein>
<dbReference type="Pfam" id="PF00892">
    <property type="entry name" value="EamA"/>
    <property type="match status" value="2"/>
</dbReference>
<evidence type="ECO:0000256" key="5">
    <source>
        <dbReference type="SAM" id="Phobius"/>
    </source>
</evidence>
<dbReference type="InterPro" id="IPR050638">
    <property type="entry name" value="AA-Vitamin_Transporters"/>
</dbReference>
<gene>
    <name evidence="7" type="ORF">L0668_05340</name>
</gene>
<dbReference type="EMBL" id="JAKGAS010000002">
    <property type="protein sequence ID" value="MCF2947522.1"/>
    <property type="molecule type" value="Genomic_DNA"/>
</dbReference>
<evidence type="ECO:0000256" key="3">
    <source>
        <dbReference type="ARBA" id="ARBA00022989"/>
    </source>
</evidence>
<feature type="transmembrane region" description="Helical" evidence="5">
    <location>
        <begin position="210"/>
        <end position="229"/>
    </location>
</feature>
<keyword evidence="8" id="KW-1185">Reference proteome</keyword>
<feature type="transmembrane region" description="Helical" evidence="5">
    <location>
        <begin position="120"/>
        <end position="141"/>
    </location>
</feature>
<keyword evidence="3 5" id="KW-1133">Transmembrane helix</keyword>
<evidence type="ECO:0000256" key="4">
    <source>
        <dbReference type="ARBA" id="ARBA00023136"/>
    </source>
</evidence>
<dbReference type="Gene3D" id="1.10.3730.20">
    <property type="match status" value="1"/>
</dbReference>
<comment type="subcellular location">
    <subcellularLocation>
        <location evidence="1">Membrane</location>
        <topology evidence="1">Multi-pass membrane protein</topology>
    </subcellularLocation>
</comment>